<name>A0A5M6DLM5_9BACT</name>
<keyword evidence="4 7" id="KW-0732">Signal</keyword>
<evidence type="ECO:0000256" key="4">
    <source>
        <dbReference type="ARBA" id="ARBA00022729"/>
    </source>
</evidence>
<dbReference type="Gene3D" id="3.30.1120.10">
    <property type="match status" value="1"/>
</dbReference>
<proteinExistence type="inferred from homology"/>
<dbReference type="GO" id="GO:0046872">
    <property type="term" value="F:metal ion binding"/>
    <property type="evidence" value="ECO:0007669"/>
    <property type="project" value="UniProtKB-KW"/>
</dbReference>
<dbReference type="InterPro" id="IPR017850">
    <property type="entry name" value="Alkaline_phosphatase_core_sf"/>
</dbReference>
<evidence type="ECO:0000313" key="9">
    <source>
        <dbReference type="EMBL" id="KAA5547030.1"/>
    </source>
</evidence>
<feature type="chain" id="PRO_5024352978" evidence="7">
    <location>
        <begin position="24"/>
        <end position="509"/>
    </location>
</feature>
<evidence type="ECO:0000256" key="7">
    <source>
        <dbReference type="SAM" id="SignalP"/>
    </source>
</evidence>
<sequence>MRVALFLLVCVITLIVADQATVAANQPDVAARPPNIVLILADDLAWSDLGCYGHPWHHTPNLDALAQSGARFTQAYASAPICSASRASLLTGKTTARLGFEFVTKNQPGRQQLDTQTDLIAPPFTLNLPLRERTIAEELTDLGYQTAFFGKWHLNQHHGRYLGWSPTHGPANQGFQIAHEDFGAHPYAWKKKQPPEPIDKPGEYADDSMVNQIVSHLRDSQESPFFLMASSFYVHTPVKSPCRWLLEEYAQKIPADVPNRQKRIDYGAFVQTLDHHVGQILQALDESGQREKTLVVFFSDNGGHPEFTGNAPLRGSKWNLYEGGIRVPMIVRWPGIVSSGSTRTEPVAGYDLLPTLVQAASGQAASGQAAGGQAANGQADSGQADRVDGRAIDFRSETPSANEPRNLVWHFPYYHPESGFADALPAIGVDDFSVSQTRPQSAMRRGDYKLLWFAEDDRVELYNLRVDPSEANDLAAMMPDKAATMRKRLMNSLRQSGARFARPRNDAGH</sequence>
<evidence type="ECO:0000256" key="3">
    <source>
        <dbReference type="ARBA" id="ARBA00022723"/>
    </source>
</evidence>
<dbReference type="PANTHER" id="PTHR42693">
    <property type="entry name" value="ARYLSULFATASE FAMILY MEMBER"/>
    <property type="match status" value="1"/>
</dbReference>
<dbReference type="PANTHER" id="PTHR42693:SF42">
    <property type="entry name" value="ARYLSULFATASE G"/>
    <property type="match status" value="1"/>
</dbReference>
<dbReference type="Pfam" id="PF00884">
    <property type="entry name" value="Sulfatase"/>
    <property type="match status" value="1"/>
</dbReference>
<dbReference type="GO" id="GO:0004065">
    <property type="term" value="F:arylsulfatase activity"/>
    <property type="evidence" value="ECO:0007669"/>
    <property type="project" value="TreeGrafter"/>
</dbReference>
<keyword evidence="5" id="KW-0378">Hydrolase</keyword>
<feature type="signal peptide" evidence="7">
    <location>
        <begin position="1"/>
        <end position="23"/>
    </location>
</feature>
<feature type="domain" description="Sulfatase N-terminal" evidence="8">
    <location>
        <begin position="34"/>
        <end position="360"/>
    </location>
</feature>
<protein>
    <submittedName>
        <fullName evidence="9">Sulfatase</fullName>
    </submittedName>
</protein>
<keyword evidence="3" id="KW-0479">Metal-binding</keyword>
<accession>A0A5M6DLM5</accession>
<evidence type="ECO:0000256" key="5">
    <source>
        <dbReference type="ARBA" id="ARBA00022801"/>
    </source>
</evidence>
<dbReference type="RefSeq" id="WP_150074137.1">
    <property type="nucleotide sequence ID" value="NZ_VWOX01000001.1"/>
</dbReference>
<comment type="similarity">
    <text evidence="2">Belongs to the sulfatase family.</text>
</comment>
<dbReference type="InterPro" id="IPR000917">
    <property type="entry name" value="Sulfatase_N"/>
</dbReference>
<evidence type="ECO:0000259" key="8">
    <source>
        <dbReference type="Pfam" id="PF00884"/>
    </source>
</evidence>
<dbReference type="InterPro" id="IPR050738">
    <property type="entry name" value="Sulfatase"/>
</dbReference>
<evidence type="ECO:0000256" key="2">
    <source>
        <dbReference type="ARBA" id="ARBA00008779"/>
    </source>
</evidence>
<dbReference type="AlphaFoldDB" id="A0A5M6DLM5"/>
<evidence type="ECO:0000256" key="1">
    <source>
        <dbReference type="ARBA" id="ARBA00001913"/>
    </source>
</evidence>
<dbReference type="SUPFAM" id="SSF53649">
    <property type="entry name" value="Alkaline phosphatase-like"/>
    <property type="match status" value="1"/>
</dbReference>
<evidence type="ECO:0000313" key="10">
    <source>
        <dbReference type="Proteomes" id="UP000324479"/>
    </source>
</evidence>
<reference evidence="9 10" key="1">
    <citation type="submission" date="2019-08" db="EMBL/GenBank/DDBJ databases">
        <authorList>
            <person name="Dhanesh K."/>
            <person name="Kumar G."/>
            <person name="Sasikala C."/>
            <person name="Venkata Ramana C."/>
        </authorList>
    </citation>
    <scope>NUCLEOTIDE SEQUENCE [LARGE SCALE GENOMIC DNA]</scope>
    <source>
        <strain evidence="9 10">JC645</strain>
    </source>
</reference>
<dbReference type="EMBL" id="VWOX01000001">
    <property type="protein sequence ID" value="KAA5547030.1"/>
    <property type="molecule type" value="Genomic_DNA"/>
</dbReference>
<keyword evidence="10" id="KW-1185">Reference proteome</keyword>
<dbReference type="Gene3D" id="3.40.720.10">
    <property type="entry name" value="Alkaline Phosphatase, subunit A"/>
    <property type="match status" value="1"/>
</dbReference>
<evidence type="ECO:0000256" key="6">
    <source>
        <dbReference type="ARBA" id="ARBA00022837"/>
    </source>
</evidence>
<dbReference type="Proteomes" id="UP000324479">
    <property type="component" value="Unassembled WGS sequence"/>
</dbReference>
<keyword evidence="6" id="KW-0106">Calcium</keyword>
<gene>
    <name evidence="9" type="ORF">FYK55_01010</name>
</gene>
<comment type="cofactor">
    <cofactor evidence="1">
        <name>Ca(2+)</name>
        <dbReference type="ChEBI" id="CHEBI:29108"/>
    </cofactor>
</comment>
<organism evidence="9 10">
    <name type="scientific">Roseiconus nitratireducens</name>
    <dbReference type="NCBI Taxonomy" id="2605748"/>
    <lineage>
        <taxon>Bacteria</taxon>
        <taxon>Pseudomonadati</taxon>
        <taxon>Planctomycetota</taxon>
        <taxon>Planctomycetia</taxon>
        <taxon>Pirellulales</taxon>
        <taxon>Pirellulaceae</taxon>
        <taxon>Roseiconus</taxon>
    </lineage>
</organism>
<dbReference type="CDD" id="cd16144">
    <property type="entry name" value="ARS_like"/>
    <property type="match status" value="1"/>
</dbReference>
<comment type="caution">
    <text evidence="9">The sequence shown here is derived from an EMBL/GenBank/DDBJ whole genome shotgun (WGS) entry which is preliminary data.</text>
</comment>